<keyword evidence="1" id="KW-0812">Transmembrane</keyword>
<gene>
    <name evidence="2" type="ORF">ATJ93_2532</name>
</gene>
<keyword evidence="1" id="KW-1133">Transmembrane helix</keyword>
<accession>A0A419WJM2</accession>
<comment type="caution">
    <text evidence="2">The sequence shown here is derived from an EMBL/GenBank/DDBJ whole genome shotgun (WGS) entry which is preliminary data.</text>
</comment>
<keyword evidence="1" id="KW-0472">Membrane</keyword>
<organism evidence="2 3">
    <name type="scientific">Halopiger aswanensis</name>
    <dbReference type="NCBI Taxonomy" id="148449"/>
    <lineage>
        <taxon>Archaea</taxon>
        <taxon>Methanobacteriati</taxon>
        <taxon>Methanobacteriota</taxon>
        <taxon>Stenosarchaea group</taxon>
        <taxon>Halobacteria</taxon>
        <taxon>Halobacteriales</taxon>
        <taxon>Natrialbaceae</taxon>
        <taxon>Halopiger</taxon>
    </lineage>
</organism>
<dbReference type="AlphaFoldDB" id="A0A419WJM2"/>
<reference evidence="2 3" key="1">
    <citation type="submission" date="2018-09" db="EMBL/GenBank/DDBJ databases">
        <title>Genomic Encyclopedia of Archaeal and Bacterial Type Strains, Phase II (KMG-II): from individual species to whole genera.</title>
        <authorList>
            <person name="Goeker M."/>
        </authorList>
    </citation>
    <scope>NUCLEOTIDE SEQUENCE [LARGE SCALE GENOMIC DNA]</scope>
    <source>
        <strain evidence="2 3">DSM 13151</strain>
    </source>
</reference>
<dbReference type="OrthoDB" id="282430at2157"/>
<sequence>MSRSRTGTEVTVHVNRESPDTLEAATTTVSTRGSFVLALRGHESPAHVHCRLADADPSFSRHVSIDQSNYYVEAGETIAVPVGVDAEGIDEPVTGRLEVVTGYGSESVTIDVTVKPKPAAVDVDESLSKPPSRDQSTDRTAAEKVLKRLFGAGGLDAGTLAVLALGLIALAIATATAATIGGLAATFGFVVVAGGVVIALALLIT</sequence>
<keyword evidence="3" id="KW-1185">Reference proteome</keyword>
<protein>
    <submittedName>
        <fullName evidence="2">Uncharacterized protein</fullName>
    </submittedName>
</protein>
<feature type="transmembrane region" description="Helical" evidence="1">
    <location>
        <begin position="149"/>
        <end position="174"/>
    </location>
</feature>
<evidence type="ECO:0000313" key="2">
    <source>
        <dbReference type="EMBL" id="RKD95670.1"/>
    </source>
</evidence>
<dbReference type="InterPro" id="IPR055946">
    <property type="entry name" value="DUF7524"/>
</dbReference>
<feature type="transmembrane region" description="Helical" evidence="1">
    <location>
        <begin position="180"/>
        <end position="204"/>
    </location>
</feature>
<dbReference type="Pfam" id="PF24368">
    <property type="entry name" value="DUF7524"/>
    <property type="match status" value="1"/>
</dbReference>
<evidence type="ECO:0000256" key="1">
    <source>
        <dbReference type="SAM" id="Phobius"/>
    </source>
</evidence>
<dbReference type="RefSeq" id="WP_120244915.1">
    <property type="nucleotide sequence ID" value="NZ_RAPO01000002.1"/>
</dbReference>
<name>A0A419WJM2_9EURY</name>
<evidence type="ECO:0000313" key="3">
    <source>
        <dbReference type="Proteomes" id="UP000283805"/>
    </source>
</evidence>
<dbReference type="EMBL" id="RAPO01000002">
    <property type="protein sequence ID" value="RKD95670.1"/>
    <property type="molecule type" value="Genomic_DNA"/>
</dbReference>
<dbReference type="Proteomes" id="UP000283805">
    <property type="component" value="Unassembled WGS sequence"/>
</dbReference>
<proteinExistence type="predicted"/>